<dbReference type="EMBL" id="ACPB03010166">
    <property type="status" value="NOT_ANNOTATED_CDS"/>
    <property type="molecule type" value="Genomic_DNA"/>
</dbReference>
<organism evidence="2 3">
    <name type="scientific">Rhodnius prolixus</name>
    <name type="common">Triatomid bug</name>
    <dbReference type="NCBI Taxonomy" id="13249"/>
    <lineage>
        <taxon>Eukaryota</taxon>
        <taxon>Metazoa</taxon>
        <taxon>Ecdysozoa</taxon>
        <taxon>Arthropoda</taxon>
        <taxon>Hexapoda</taxon>
        <taxon>Insecta</taxon>
        <taxon>Pterygota</taxon>
        <taxon>Neoptera</taxon>
        <taxon>Paraneoptera</taxon>
        <taxon>Hemiptera</taxon>
        <taxon>Heteroptera</taxon>
        <taxon>Panheteroptera</taxon>
        <taxon>Cimicomorpha</taxon>
        <taxon>Reduviidae</taxon>
        <taxon>Triatominae</taxon>
        <taxon>Rhodnius</taxon>
    </lineage>
</organism>
<dbReference type="AlphaFoldDB" id="T1HFM0"/>
<dbReference type="Proteomes" id="UP000015103">
    <property type="component" value="Unassembled WGS sequence"/>
</dbReference>
<accession>T1HFM0</accession>
<name>T1HFM0_RHOPR</name>
<reference evidence="2" key="1">
    <citation type="submission" date="2015-05" db="UniProtKB">
        <authorList>
            <consortium name="EnsemblMetazoa"/>
        </authorList>
    </citation>
    <scope>IDENTIFICATION</scope>
</reference>
<keyword evidence="3" id="KW-1185">Reference proteome</keyword>
<feature type="region of interest" description="Disordered" evidence="1">
    <location>
        <begin position="72"/>
        <end position="94"/>
    </location>
</feature>
<evidence type="ECO:0000256" key="1">
    <source>
        <dbReference type="SAM" id="MobiDB-lite"/>
    </source>
</evidence>
<sequence>MYRVGKKRDYRRKNRTKIQEFFDPGLQIFQKTPVTVLEELFPKRAVYSWAVARNYGCADLFRCRVTVPNCTGPPTDEQSQRRSRSCSRARGRSPFHGSDKFGGGCQMACAPMGETNAVKCLEEECKLSGIPAPEYSPHFQGRTGEWVVVAKLGPFTSKGIPI</sequence>
<evidence type="ECO:0000313" key="3">
    <source>
        <dbReference type="Proteomes" id="UP000015103"/>
    </source>
</evidence>
<dbReference type="InParanoid" id="T1HFM0"/>
<dbReference type="EMBL" id="ACPB03010167">
    <property type="status" value="NOT_ANNOTATED_CDS"/>
    <property type="molecule type" value="Genomic_DNA"/>
</dbReference>
<dbReference type="HOGENOM" id="CLU_1637518_0_0_1"/>
<feature type="compositionally biased region" description="Basic residues" evidence="1">
    <location>
        <begin position="81"/>
        <end position="93"/>
    </location>
</feature>
<protein>
    <submittedName>
        <fullName evidence="2">Uncharacterized protein</fullName>
    </submittedName>
</protein>
<dbReference type="EnsemblMetazoa" id="RPRC002842-RA">
    <property type="protein sequence ID" value="RPRC002842-PA"/>
    <property type="gene ID" value="RPRC002842"/>
</dbReference>
<proteinExistence type="predicted"/>
<dbReference type="VEuPathDB" id="VectorBase:RPRC002842"/>
<evidence type="ECO:0000313" key="2">
    <source>
        <dbReference type="EnsemblMetazoa" id="RPRC002842-PA"/>
    </source>
</evidence>